<proteinExistence type="predicted"/>
<dbReference type="Proteomes" id="UP000053105">
    <property type="component" value="Unassembled WGS sequence"/>
</dbReference>
<dbReference type="AlphaFoldDB" id="A0A0M9ADL4"/>
<protein>
    <submittedName>
        <fullName evidence="1">Uncharacterized protein</fullName>
    </submittedName>
</protein>
<name>A0A0M9ADL4_9HYME</name>
<sequence>MYFTRMTNGMQQRVAMHAVIYVRHAHTYMYLCLNLIEDQASFLSQFRHREIILFPVFVIESEASLLTF</sequence>
<evidence type="ECO:0000313" key="1">
    <source>
        <dbReference type="EMBL" id="KOX80979.1"/>
    </source>
</evidence>
<evidence type="ECO:0000313" key="2">
    <source>
        <dbReference type="Proteomes" id="UP000053105"/>
    </source>
</evidence>
<reference evidence="1 2" key="1">
    <citation type="submission" date="2015-07" db="EMBL/GenBank/DDBJ databases">
        <title>The genome of Melipona quadrifasciata.</title>
        <authorList>
            <person name="Pan H."/>
            <person name="Kapheim K."/>
        </authorList>
    </citation>
    <scope>NUCLEOTIDE SEQUENCE [LARGE SCALE GENOMIC DNA]</scope>
    <source>
        <strain evidence="1">0111107301</strain>
        <tissue evidence="1">Whole body</tissue>
    </source>
</reference>
<dbReference type="EMBL" id="KQ435694">
    <property type="protein sequence ID" value="KOX80979.1"/>
    <property type="molecule type" value="Genomic_DNA"/>
</dbReference>
<gene>
    <name evidence="1" type="ORF">WN51_00897</name>
</gene>
<keyword evidence="2" id="KW-1185">Reference proteome</keyword>
<organism evidence="1 2">
    <name type="scientific">Melipona quadrifasciata</name>
    <dbReference type="NCBI Taxonomy" id="166423"/>
    <lineage>
        <taxon>Eukaryota</taxon>
        <taxon>Metazoa</taxon>
        <taxon>Ecdysozoa</taxon>
        <taxon>Arthropoda</taxon>
        <taxon>Hexapoda</taxon>
        <taxon>Insecta</taxon>
        <taxon>Pterygota</taxon>
        <taxon>Neoptera</taxon>
        <taxon>Endopterygota</taxon>
        <taxon>Hymenoptera</taxon>
        <taxon>Apocrita</taxon>
        <taxon>Aculeata</taxon>
        <taxon>Apoidea</taxon>
        <taxon>Anthophila</taxon>
        <taxon>Apidae</taxon>
        <taxon>Melipona</taxon>
    </lineage>
</organism>
<accession>A0A0M9ADL4</accession>